<keyword evidence="1" id="KW-0175">Coiled coil</keyword>
<organism evidence="2 3">
    <name type="scientific">Phytophthora cactorum</name>
    <dbReference type="NCBI Taxonomy" id="29920"/>
    <lineage>
        <taxon>Eukaryota</taxon>
        <taxon>Sar</taxon>
        <taxon>Stramenopiles</taxon>
        <taxon>Oomycota</taxon>
        <taxon>Peronosporomycetes</taxon>
        <taxon>Peronosporales</taxon>
        <taxon>Peronosporaceae</taxon>
        <taxon>Phytophthora</taxon>
    </lineage>
</organism>
<evidence type="ECO:0000313" key="2">
    <source>
        <dbReference type="EMBL" id="KAG6954145.1"/>
    </source>
</evidence>
<evidence type="ECO:0000313" key="3">
    <source>
        <dbReference type="Proteomes" id="UP000688947"/>
    </source>
</evidence>
<evidence type="ECO:0000256" key="1">
    <source>
        <dbReference type="SAM" id="Coils"/>
    </source>
</evidence>
<protein>
    <submittedName>
        <fullName evidence="2">Uncharacterized protein</fullName>
    </submittedName>
</protein>
<reference evidence="2" key="1">
    <citation type="submission" date="2021-01" db="EMBL/GenBank/DDBJ databases">
        <title>Phytophthora aleatoria, a newly-described species from Pinus radiata is distinct from Phytophthora cactorum isolates based on comparative genomics.</title>
        <authorList>
            <person name="Mcdougal R."/>
            <person name="Panda P."/>
            <person name="Williams N."/>
            <person name="Studholme D.J."/>
        </authorList>
    </citation>
    <scope>NUCLEOTIDE SEQUENCE</scope>
    <source>
        <strain evidence="2">NZFS 3830</strain>
    </source>
</reference>
<sequence>MSVLRKKAKESSATIQGLLKKMKKLETNLDSAALTQPQKENELATLTDALQEKQQAMGRQISMQEAFKDKHDKAEYEIQEMQALVKEKMELVEKLGAAGVELKQRWKDDPMRDTGTYDASAAATAKVLGEDEDNADAAKGSKKYILLMKRRRSSWKEALLEQADFCSQQPKWTR</sequence>
<dbReference type="AlphaFoldDB" id="A0A8T1U6V2"/>
<comment type="caution">
    <text evidence="2">The sequence shown here is derived from an EMBL/GenBank/DDBJ whole genome shotgun (WGS) entry which is preliminary data.</text>
</comment>
<feature type="coiled-coil region" evidence="1">
    <location>
        <begin position="8"/>
        <end position="35"/>
    </location>
</feature>
<dbReference type="EMBL" id="JAENGZ010000766">
    <property type="protein sequence ID" value="KAG6954145.1"/>
    <property type="molecule type" value="Genomic_DNA"/>
</dbReference>
<dbReference type="OrthoDB" id="10384828at2759"/>
<proteinExistence type="predicted"/>
<dbReference type="VEuPathDB" id="FungiDB:PC110_g16454"/>
<name>A0A8T1U6V2_9STRA</name>
<accession>A0A8T1U6V2</accession>
<gene>
    <name evidence="2" type="ORF">JG687_00011961</name>
</gene>
<dbReference type="VEuPathDB" id="FungiDB:PC110_g16453"/>
<dbReference type="Proteomes" id="UP000688947">
    <property type="component" value="Unassembled WGS sequence"/>
</dbReference>